<organism evidence="2 3">
    <name type="scientific">Cytobacillus oceanisediminis</name>
    <dbReference type="NCBI Taxonomy" id="665099"/>
    <lineage>
        <taxon>Bacteria</taxon>
        <taxon>Bacillati</taxon>
        <taxon>Bacillota</taxon>
        <taxon>Bacilli</taxon>
        <taxon>Bacillales</taxon>
        <taxon>Bacillaceae</taxon>
        <taxon>Cytobacillus</taxon>
    </lineage>
</organism>
<keyword evidence="1" id="KW-0812">Transmembrane</keyword>
<dbReference type="OrthoDB" id="2928738at2"/>
<reference evidence="2 3" key="1">
    <citation type="submission" date="2018-05" db="EMBL/GenBank/DDBJ databases">
        <title>Freshwater and sediment microbial communities from various areas in North America, analyzing microbe dynamics in response to fracking.</title>
        <authorList>
            <person name="Lamendella R."/>
        </authorList>
    </citation>
    <scope>NUCLEOTIDE SEQUENCE [LARGE SCALE GENOMIC DNA]</scope>
    <source>
        <strain evidence="2 3">15_TX</strain>
    </source>
</reference>
<keyword evidence="1" id="KW-0472">Membrane</keyword>
<evidence type="ECO:0000313" key="3">
    <source>
        <dbReference type="Proteomes" id="UP000247150"/>
    </source>
</evidence>
<proteinExistence type="predicted"/>
<name>A0A2V3A333_9BACI</name>
<protein>
    <submittedName>
        <fullName evidence="2">Uncharacterized protein</fullName>
    </submittedName>
</protein>
<dbReference type="AlphaFoldDB" id="A0A2V3A333"/>
<gene>
    <name evidence="2" type="ORF">DFO73_102127</name>
</gene>
<dbReference type="Proteomes" id="UP000247150">
    <property type="component" value="Unassembled WGS sequence"/>
</dbReference>
<feature type="transmembrane region" description="Helical" evidence="1">
    <location>
        <begin position="6"/>
        <end position="31"/>
    </location>
</feature>
<evidence type="ECO:0000313" key="2">
    <source>
        <dbReference type="EMBL" id="PWW31132.1"/>
    </source>
</evidence>
<evidence type="ECO:0000256" key="1">
    <source>
        <dbReference type="SAM" id="Phobius"/>
    </source>
</evidence>
<comment type="caution">
    <text evidence="2">The sequence shown here is derived from an EMBL/GenBank/DDBJ whole genome shotgun (WGS) entry which is preliminary data.</text>
</comment>
<keyword evidence="1" id="KW-1133">Transmembrane helix</keyword>
<dbReference type="RefSeq" id="WP_110063684.1">
    <property type="nucleotide sequence ID" value="NZ_QGTW01000002.1"/>
</dbReference>
<sequence>MMDAGAFFPLFAMIPFLFYIAVLVFGIWFAVSLIKTQKEKNQILREISRQLEQSKKDET</sequence>
<dbReference type="EMBL" id="QGTW01000002">
    <property type="protein sequence ID" value="PWW31132.1"/>
    <property type="molecule type" value="Genomic_DNA"/>
</dbReference>
<accession>A0A2V3A333</accession>